<evidence type="ECO:0000259" key="1">
    <source>
        <dbReference type="SMART" id="SM00849"/>
    </source>
</evidence>
<dbReference type="InterPro" id="IPR036866">
    <property type="entry name" value="RibonucZ/Hydroxyglut_hydro"/>
</dbReference>
<dbReference type="SUPFAM" id="SSF56281">
    <property type="entry name" value="Metallo-hydrolase/oxidoreductase"/>
    <property type="match status" value="1"/>
</dbReference>
<dbReference type="CDD" id="cd07721">
    <property type="entry name" value="yflN-like_MBL-fold"/>
    <property type="match status" value="1"/>
</dbReference>
<dbReference type="Pfam" id="PF00753">
    <property type="entry name" value="Lactamase_B"/>
    <property type="match status" value="1"/>
</dbReference>
<dbReference type="AlphaFoldDB" id="A0A1W1VVJ5"/>
<dbReference type="PANTHER" id="PTHR42951:SF17">
    <property type="entry name" value="METALLO-BETA-LACTAMASE DOMAIN-CONTAINING PROTEIN"/>
    <property type="match status" value="1"/>
</dbReference>
<dbReference type="STRING" id="695939.SAMN00790413_06185"/>
<feature type="domain" description="Metallo-beta-lactamase" evidence="1">
    <location>
        <begin position="18"/>
        <end position="202"/>
    </location>
</feature>
<dbReference type="EMBL" id="FWWU01000010">
    <property type="protein sequence ID" value="SMB96884.1"/>
    <property type="molecule type" value="Genomic_DNA"/>
</dbReference>
<dbReference type="Gene3D" id="3.60.15.10">
    <property type="entry name" value="Ribonuclease Z/Hydroxyacylglutathione hydrolase-like"/>
    <property type="match status" value="1"/>
</dbReference>
<protein>
    <submittedName>
        <fullName evidence="2">Glyoxylase, beta-lactamase superfamily II</fullName>
    </submittedName>
</protein>
<reference evidence="2 3" key="1">
    <citation type="submission" date="2017-04" db="EMBL/GenBank/DDBJ databases">
        <authorList>
            <person name="Afonso C.L."/>
            <person name="Miller P.J."/>
            <person name="Scott M.A."/>
            <person name="Spackman E."/>
            <person name="Goraichik I."/>
            <person name="Dimitrov K.M."/>
            <person name="Suarez D.L."/>
            <person name="Swayne D.E."/>
        </authorList>
    </citation>
    <scope>NUCLEOTIDE SEQUENCE [LARGE SCALE GENOMIC DNA]</scope>
    <source>
        <strain evidence="2 3">KR-140</strain>
    </source>
</reference>
<dbReference type="PANTHER" id="PTHR42951">
    <property type="entry name" value="METALLO-BETA-LACTAMASE DOMAIN-CONTAINING"/>
    <property type="match status" value="1"/>
</dbReference>
<dbReference type="Proteomes" id="UP000192582">
    <property type="component" value="Unassembled WGS sequence"/>
</dbReference>
<dbReference type="SMART" id="SM00849">
    <property type="entry name" value="Lactamase_B"/>
    <property type="match status" value="1"/>
</dbReference>
<proteinExistence type="predicted"/>
<dbReference type="InterPro" id="IPR050855">
    <property type="entry name" value="NDM-1-like"/>
</dbReference>
<evidence type="ECO:0000313" key="3">
    <source>
        <dbReference type="Proteomes" id="UP000192582"/>
    </source>
</evidence>
<dbReference type="OrthoDB" id="9761531at2"/>
<keyword evidence="3" id="KW-1185">Reference proteome</keyword>
<evidence type="ECO:0000313" key="2">
    <source>
        <dbReference type="EMBL" id="SMB96884.1"/>
    </source>
</evidence>
<dbReference type="RefSeq" id="WP_084051055.1">
    <property type="nucleotide sequence ID" value="NZ_FWWU01000010.1"/>
</dbReference>
<accession>A0A1W1VVJ5</accession>
<sequence>MQRLAPGVHLIALQPKFAINAYILGDILIDAGIRQSAAQLKQALQHIRLRAHALTHAHPDHQGSSHALCTHFGLPLWTSQSDADAMERGDLTHTIPTNIVTRLQGKFWTGPGHAVQRVLREGDDLNGFEVLETPGHAPGHLAFWREKDRVLILGDVLVNLDFRSWQTRIKEPPRLFTVDHEMNRKSIQRLTALQPEVVAFGHGRPVLNADQFQRSVQALLS</sequence>
<dbReference type="InterPro" id="IPR001279">
    <property type="entry name" value="Metallo-B-lactamas"/>
</dbReference>
<name>A0A1W1VVJ5_9DEIO</name>
<gene>
    <name evidence="2" type="ORF">SAMN00790413_06185</name>
</gene>
<organism evidence="2 3">
    <name type="scientific">Deinococcus hopiensis KR-140</name>
    <dbReference type="NCBI Taxonomy" id="695939"/>
    <lineage>
        <taxon>Bacteria</taxon>
        <taxon>Thermotogati</taxon>
        <taxon>Deinococcota</taxon>
        <taxon>Deinococci</taxon>
        <taxon>Deinococcales</taxon>
        <taxon>Deinococcaceae</taxon>
        <taxon>Deinococcus</taxon>
    </lineage>
</organism>